<feature type="region of interest" description="Disordered" evidence="3">
    <location>
        <begin position="203"/>
        <end position="231"/>
    </location>
</feature>
<dbReference type="EnsemblPlants" id="Pp3c20_19070V3.1">
    <property type="protein sequence ID" value="Pp3c20_19070V3.1"/>
    <property type="gene ID" value="Pp3c20_19070"/>
</dbReference>
<dbReference type="SUPFAM" id="SSF52172">
    <property type="entry name" value="CheY-like"/>
    <property type="match status" value="1"/>
</dbReference>
<dbReference type="GO" id="GO:0000160">
    <property type="term" value="P:phosphorelay signal transduction system"/>
    <property type="evidence" value="ECO:0007669"/>
    <property type="project" value="UniProtKB-KW"/>
</dbReference>
<dbReference type="InParanoid" id="A0A2K1IVT1"/>
<dbReference type="Gene3D" id="3.40.50.2300">
    <property type="match status" value="1"/>
</dbReference>
<dbReference type="SMART" id="SM00448">
    <property type="entry name" value="REC"/>
    <property type="match status" value="1"/>
</dbReference>
<evidence type="ECO:0000256" key="3">
    <source>
        <dbReference type="SAM" id="MobiDB-lite"/>
    </source>
</evidence>
<protein>
    <recommendedName>
        <fullName evidence="4">Response regulatory domain-containing protein</fullName>
    </recommendedName>
</protein>
<reference evidence="5 7" key="1">
    <citation type="journal article" date="2008" name="Science">
        <title>The Physcomitrella genome reveals evolutionary insights into the conquest of land by plants.</title>
        <authorList>
            <person name="Rensing S."/>
            <person name="Lang D."/>
            <person name="Zimmer A."/>
            <person name="Terry A."/>
            <person name="Salamov A."/>
            <person name="Shapiro H."/>
            <person name="Nishiyama T."/>
            <person name="Perroud P.-F."/>
            <person name="Lindquist E."/>
            <person name="Kamisugi Y."/>
            <person name="Tanahashi T."/>
            <person name="Sakakibara K."/>
            <person name="Fujita T."/>
            <person name="Oishi K."/>
            <person name="Shin-I T."/>
            <person name="Kuroki Y."/>
            <person name="Toyoda A."/>
            <person name="Suzuki Y."/>
            <person name="Hashimoto A."/>
            <person name="Yamaguchi K."/>
            <person name="Sugano A."/>
            <person name="Kohara Y."/>
            <person name="Fujiyama A."/>
            <person name="Anterola A."/>
            <person name="Aoki S."/>
            <person name="Ashton N."/>
            <person name="Barbazuk W.B."/>
            <person name="Barker E."/>
            <person name="Bennetzen J."/>
            <person name="Bezanilla M."/>
            <person name="Blankenship R."/>
            <person name="Cho S.H."/>
            <person name="Dutcher S."/>
            <person name="Estelle M."/>
            <person name="Fawcett J.A."/>
            <person name="Gundlach H."/>
            <person name="Hanada K."/>
            <person name="Heyl A."/>
            <person name="Hicks K.A."/>
            <person name="Hugh J."/>
            <person name="Lohr M."/>
            <person name="Mayer K."/>
            <person name="Melkozernov A."/>
            <person name="Murata T."/>
            <person name="Nelson D."/>
            <person name="Pils B."/>
            <person name="Prigge M."/>
            <person name="Reiss B."/>
            <person name="Renner T."/>
            <person name="Rombauts S."/>
            <person name="Rushton P."/>
            <person name="Sanderfoot A."/>
            <person name="Schween G."/>
            <person name="Shiu S.-H."/>
            <person name="Stueber K."/>
            <person name="Theodoulou F.L."/>
            <person name="Tu H."/>
            <person name="Van de Peer Y."/>
            <person name="Verrier P.J."/>
            <person name="Waters E."/>
            <person name="Wood A."/>
            <person name="Yang L."/>
            <person name="Cove D."/>
            <person name="Cuming A."/>
            <person name="Hasebe M."/>
            <person name="Lucas S."/>
            <person name="Mishler D.B."/>
            <person name="Reski R."/>
            <person name="Grigoriev I."/>
            <person name="Quatrano R.S."/>
            <person name="Boore J.L."/>
        </authorList>
    </citation>
    <scope>NUCLEOTIDE SEQUENCE [LARGE SCALE GENOMIC DNA]</scope>
    <source>
        <strain evidence="6 7">cv. Gransden 2004</strain>
    </source>
</reference>
<evidence type="ECO:0000256" key="2">
    <source>
        <dbReference type="PROSITE-ProRule" id="PRU00169"/>
    </source>
</evidence>
<dbReference type="Gramene" id="Pp3c20_19070V3.1">
    <property type="protein sequence ID" value="Pp3c20_19070V3.1"/>
    <property type="gene ID" value="Pp3c20_19070"/>
</dbReference>
<gene>
    <name evidence="5" type="ORF">PHYPA_025328</name>
</gene>
<dbReference type="GO" id="GO:0009736">
    <property type="term" value="P:cytokinin-activated signaling pathway"/>
    <property type="evidence" value="ECO:0007669"/>
    <property type="project" value="InterPro"/>
</dbReference>
<accession>A0A2K1IVT1</accession>
<dbReference type="Pfam" id="PF00072">
    <property type="entry name" value="Response_reg"/>
    <property type="match status" value="1"/>
</dbReference>
<proteinExistence type="predicted"/>
<name>A0A2K1IVT1_PHYPA</name>
<dbReference type="OMA" id="STAQNIE"/>
<dbReference type="InterPro" id="IPR011006">
    <property type="entry name" value="CheY-like_superfamily"/>
</dbReference>
<evidence type="ECO:0000259" key="4">
    <source>
        <dbReference type="PROSITE" id="PS50110"/>
    </source>
</evidence>
<evidence type="ECO:0000313" key="6">
    <source>
        <dbReference type="EnsemblPlants" id="Pp3c20_19070V3.1"/>
    </source>
</evidence>
<reference evidence="6" key="3">
    <citation type="submission" date="2020-12" db="UniProtKB">
        <authorList>
            <consortium name="EnsemblPlants"/>
        </authorList>
    </citation>
    <scope>IDENTIFICATION</scope>
</reference>
<keyword evidence="1" id="KW-0902">Two-component regulatory system</keyword>
<dbReference type="EMBL" id="ABEU02000020">
    <property type="protein sequence ID" value="PNR33384.1"/>
    <property type="molecule type" value="Genomic_DNA"/>
</dbReference>
<feature type="domain" description="Response regulatory" evidence="4">
    <location>
        <begin position="66"/>
        <end position="203"/>
    </location>
</feature>
<organism evidence="5">
    <name type="scientific">Physcomitrium patens</name>
    <name type="common">Spreading-leaved earth moss</name>
    <name type="synonym">Physcomitrella patens</name>
    <dbReference type="NCBI Taxonomy" id="3218"/>
    <lineage>
        <taxon>Eukaryota</taxon>
        <taxon>Viridiplantae</taxon>
        <taxon>Streptophyta</taxon>
        <taxon>Embryophyta</taxon>
        <taxon>Bryophyta</taxon>
        <taxon>Bryophytina</taxon>
        <taxon>Bryopsida</taxon>
        <taxon>Funariidae</taxon>
        <taxon>Funariales</taxon>
        <taxon>Funariaceae</taxon>
        <taxon>Physcomitrium</taxon>
    </lineage>
</organism>
<sequence length="231" mass="25553">MTTSSTAQNIEETLQTKVRGETEAETMSLLSASIENRHPDSVKGKILRTELGAVKPESVRTKFQYHVLAVDDSMVDQRVIEKLLKPLHAVTTVDSAVRALDVLGLSETRPSSSKVLHFNSFVQIKKLDINLIMTDYFMPEMTGYDLLKRVKAKSSALKEIPVVLMSSENDSHRIRRCLAEGADAFLTKPVQLADVKRLRGYIRRQSSPSSSSGGTGGKINGDAVDHRREVS</sequence>
<dbReference type="FunCoup" id="A0A2K1IVT1">
    <property type="interactions" value="271"/>
</dbReference>
<dbReference type="AlphaFoldDB" id="A0A2K1IVT1"/>
<evidence type="ECO:0000313" key="7">
    <source>
        <dbReference type="Proteomes" id="UP000006727"/>
    </source>
</evidence>
<keyword evidence="7" id="KW-1185">Reference proteome</keyword>
<reference evidence="5 7" key="2">
    <citation type="journal article" date="2018" name="Plant J.">
        <title>The Physcomitrella patens chromosome-scale assembly reveals moss genome structure and evolution.</title>
        <authorList>
            <person name="Lang D."/>
            <person name="Ullrich K.K."/>
            <person name="Murat F."/>
            <person name="Fuchs J."/>
            <person name="Jenkins J."/>
            <person name="Haas F.B."/>
            <person name="Piednoel M."/>
            <person name="Gundlach H."/>
            <person name="Van Bel M."/>
            <person name="Meyberg R."/>
            <person name="Vives C."/>
            <person name="Morata J."/>
            <person name="Symeonidi A."/>
            <person name="Hiss M."/>
            <person name="Muchero W."/>
            <person name="Kamisugi Y."/>
            <person name="Saleh O."/>
            <person name="Blanc G."/>
            <person name="Decker E.L."/>
            <person name="van Gessel N."/>
            <person name="Grimwood J."/>
            <person name="Hayes R.D."/>
            <person name="Graham S.W."/>
            <person name="Gunter L.E."/>
            <person name="McDaniel S.F."/>
            <person name="Hoernstein S.N.W."/>
            <person name="Larsson A."/>
            <person name="Li F.W."/>
            <person name="Perroud P.F."/>
            <person name="Phillips J."/>
            <person name="Ranjan P."/>
            <person name="Rokshar D.S."/>
            <person name="Rothfels C.J."/>
            <person name="Schneider L."/>
            <person name="Shu S."/>
            <person name="Stevenson D.W."/>
            <person name="Thummler F."/>
            <person name="Tillich M."/>
            <person name="Villarreal Aguilar J.C."/>
            <person name="Widiez T."/>
            <person name="Wong G.K."/>
            <person name="Wymore A."/>
            <person name="Zhang Y."/>
            <person name="Zimmer A.D."/>
            <person name="Quatrano R.S."/>
            <person name="Mayer K.F.X."/>
            <person name="Goodstein D."/>
            <person name="Casacuberta J.M."/>
            <person name="Vandepoele K."/>
            <person name="Reski R."/>
            <person name="Cuming A.C."/>
            <person name="Tuskan G.A."/>
            <person name="Maumus F."/>
            <person name="Salse J."/>
            <person name="Schmutz J."/>
            <person name="Rensing S.A."/>
        </authorList>
    </citation>
    <scope>NUCLEOTIDE SEQUENCE [LARGE SCALE GENOMIC DNA]</scope>
    <source>
        <strain evidence="6 7">cv. Gransden 2004</strain>
    </source>
</reference>
<dbReference type="PANTHER" id="PTHR43874">
    <property type="entry name" value="TWO-COMPONENT RESPONSE REGULATOR"/>
    <property type="match status" value="1"/>
</dbReference>
<dbReference type="InterPro" id="IPR001789">
    <property type="entry name" value="Sig_transdc_resp-reg_receiver"/>
</dbReference>
<evidence type="ECO:0000313" key="5">
    <source>
        <dbReference type="EMBL" id="PNR33384.1"/>
    </source>
</evidence>
<feature type="modified residue" description="4-aspartylphosphate" evidence="2">
    <location>
        <position position="135"/>
    </location>
</feature>
<dbReference type="Proteomes" id="UP000006727">
    <property type="component" value="Chromosome 20"/>
</dbReference>
<dbReference type="InterPro" id="IPR045279">
    <property type="entry name" value="ARR-like"/>
</dbReference>
<evidence type="ECO:0000256" key="1">
    <source>
        <dbReference type="ARBA" id="ARBA00023012"/>
    </source>
</evidence>
<dbReference type="PROSITE" id="PS50110">
    <property type="entry name" value="RESPONSE_REGULATORY"/>
    <property type="match status" value="1"/>
</dbReference>
<keyword evidence="2" id="KW-0597">Phosphoprotein</keyword>
<dbReference type="PaxDb" id="3218-PP1S400_38V6.1"/>
<dbReference type="PANTHER" id="PTHR43874:SF147">
    <property type="entry name" value="TYPE-A RESPONSE REGULATOR"/>
    <property type="match status" value="1"/>
</dbReference>